<evidence type="ECO:0000256" key="3">
    <source>
        <dbReference type="ARBA" id="ARBA00022483"/>
    </source>
</evidence>
<dbReference type="Pfam" id="PF20651">
    <property type="entry name" value="EXOC6_Sec15_N"/>
    <property type="match status" value="1"/>
</dbReference>
<dbReference type="Pfam" id="PF04091">
    <property type="entry name" value="Sec15_C"/>
    <property type="match status" value="1"/>
</dbReference>
<reference evidence="8" key="1">
    <citation type="journal article" date="1997" name="Nucleic Acids Res.">
        <title>tRNAscan-SE: a program for improved detection of transfer RNA genes in genomic sequence.</title>
        <authorList>
            <person name="Lowe T.M."/>
            <person name="Eddy S.R."/>
        </authorList>
    </citation>
    <scope>NUCLEOTIDE SEQUENCE [LARGE SCALE GENOMIC DNA]</scope>
</reference>
<evidence type="ECO:0000313" key="10">
    <source>
        <dbReference type="RefSeq" id="XP_008221591.1"/>
    </source>
</evidence>
<comment type="function">
    <text evidence="5">Component of the exocyst complex involved in the docking of exocytic vesicles with fusion sites on the plasma membrane.</text>
</comment>
<evidence type="ECO:0000313" key="8">
    <source>
        <dbReference type="Proteomes" id="UP000694861"/>
    </source>
</evidence>
<evidence type="ECO:0000256" key="4">
    <source>
        <dbReference type="ARBA" id="ARBA00023054"/>
    </source>
</evidence>
<proteinExistence type="inferred from homology"/>
<dbReference type="InterPro" id="IPR046361">
    <property type="entry name" value="EXOC6/Sec15_C"/>
</dbReference>
<comment type="similarity">
    <text evidence="1 5">Belongs to the SEC15 family.</text>
</comment>
<dbReference type="Gene3D" id="1.10.357.30">
    <property type="entry name" value="Exocyst complex subunit Sec15 C-terminal domain, N-terminal subdomain"/>
    <property type="match status" value="1"/>
</dbReference>
<dbReference type="Gene3D" id="1.20.58.670">
    <property type="entry name" value="Dsl1p vesicle tethering complex, Tip20p subunit, domain D"/>
    <property type="match status" value="1"/>
</dbReference>
<evidence type="ECO:0000313" key="9">
    <source>
        <dbReference type="RefSeq" id="XP_008221589.1"/>
    </source>
</evidence>
<dbReference type="RefSeq" id="XP_008221589.1">
    <property type="nucleotide sequence ID" value="XM_008223367.2"/>
</dbReference>
<gene>
    <name evidence="9 10 11 12" type="primary">LOC103321554</name>
</gene>
<dbReference type="Proteomes" id="UP000694861">
    <property type="component" value="Linkage group LG2"/>
</dbReference>
<keyword evidence="8" id="KW-1185">Reference proteome</keyword>
<dbReference type="RefSeq" id="XP_016647819.1">
    <property type="nucleotide sequence ID" value="XM_016792333.1"/>
</dbReference>
<keyword evidence="4" id="KW-0175">Coiled coil</keyword>
<protein>
    <recommendedName>
        <fullName evidence="5">Exocyst complex component</fullName>
    </recommendedName>
</protein>
<dbReference type="InterPro" id="IPR042044">
    <property type="entry name" value="EXOC6PINT-1/Sec15/Tip20_C_dom2"/>
</dbReference>
<dbReference type="RefSeq" id="XP_008221591.1">
    <property type="nucleotide sequence ID" value="XM_008223369.2"/>
</dbReference>
<evidence type="ECO:0000256" key="5">
    <source>
        <dbReference type="PIRNR" id="PIRNR025007"/>
    </source>
</evidence>
<sequence>MESKAKRRVATENGDTGEDLVLATLIRNGDDLGPIVRHAFEMGRPESLLHQLKHVVKKKEVEIEDLCKTHYEEFILAVDELRGVLVDAEELKGELSSDNFKLQEVGSALLIKLEELLESYSIKKNVTEAIKMSKNCVQVLELCVKFNKHISEGQFYPALKTLDLIEKNYLQNIPVRAVRMIVEKRIPIIKLHIEKKVTSQFNEWLVHIRSSAKDIGQTAIGHAASARQRDEEMLELQRKAEEQNISGLGDFAYTLDVEEIDEESILKVDLTPLYRAYHIQSCLGIQEQFWEYYYRNRLLQLNSDLQISSAQPFVESHQIFLAQIAGYFIVEDRVLRTAGGLLLAEQVEKMWDTAIAKMKSVLEEQFSHMNSATHLLLVKDYVALLGSTLRQYGYEVGPLLETLDKSKDKYHELLLEECRQQIANVIASDTYEQMVLKKDTDYESVVLSFNLQTSDITPAFPYIAPFSSTVPDACRIVRSFIKGCVDYSSHGAHTNFYDVVRKYLDKLLIDVLNEVILNTIQNGNIGVSQAMQIAANISALERACDFFLRHAAQLCGIPIRSVERPQACLTAKVVLKTSRDEAYHALLNLMNKKLDQFMALTENISWTLEEPPQNGNDYINEVVIYLDTLLSTAQQILPLDALYKVGNGALDHISNSIVSAFLSDSVKRFNANAVMGINNDLKMLESFADEKFHSTGLSEIYKGGSFRGCLIEARQLINLLSSSQPESFMNPVIREKNYNALDYKKVSSICEKFKDSTDGIFGSLSNRNNKQSGRKKSLDMLKKRLKDFN</sequence>
<dbReference type="PANTHER" id="PTHR12702">
    <property type="entry name" value="SEC15"/>
    <property type="match status" value="1"/>
</dbReference>
<dbReference type="PIRSF" id="PIRSF025007">
    <property type="entry name" value="Sec15"/>
    <property type="match status" value="1"/>
</dbReference>
<keyword evidence="3 5" id="KW-0268">Exocytosis</keyword>
<dbReference type="InterPro" id="IPR007225">
    <property type="entry name" value="EXOC6/Sec15"/>
</dbReference>
<dbReference type="GeneID" id="103321554"/>
<name>A0ABM0N9U6_PRUMU</name>
<dbReference type="PANTHER" id="PTHR12702:SF0">
    <property type="entry name" value="EXOCYST COMPLEX COMPONENT 6"/>
    <property type="match status" value="1"/>
</dbReference>
<evidence type="ECO:0000259" key="7">
    <source>
        <dbReference type="Pfam" id="PF20651"/>
    </source>
</evidence>
<evidence type="ECO:0000256" key="2">
    <source>
        <dbReference type="ARBA" id="ARBA00022448"/>
    </source>
</evidence>
<evidence type="ECO:0000313" key="12">
    <source>
        <dbReference type="RefSeq" id="XP_016647820.1"/>
    </source>
</evidence>
<dbReference type="InterPro" id="IPR042045">
    <property type="entry name" value="EXOC6/Sec15_C_dom1"/>
</dbReference>
<organism evidence="8 9">
    <name type="scientific">Prunus mume</name>
    <name type="common">Japanese apricot</name>
    <name type="synonym">Armeniaca mume</name>
    <dbReference type="NCBI Taxonomy" id="102107"/>
    <lineage>
        <taxon>Eukaryota</taxon>
        <taxon>Viridiplantae</taxon>
        <taxon>Streptophyta</taxon>
        <taxon>Embryophyta</taxon>
        <taxon>Tracheophyta</taxon>
        <taxon>Spermatophyta</taxon>
        <taxon>Magnoliopsida</taxon>
        <taxon>eudicotyledons</taxon>
        <taxon>Gunneridae</taxon>
        <taxon>Pentapetalae</taxon>
        <taxon>rosids</taxon>
        <taxon>fabids</taxon>
        <taxon>Rosales</taxon>
        <taxon>Rosaceae</taxon>
        <taxon>Amygdaloideae</taxon>
        <taxon>Amygdaleae</taxon>
        <taxon>Prunus</taxon>
    </lineage>
</organism>
<reference evidence="8" key="2">
    <citation type="journal article" date="2012" name="Nat. Commun.">
        <title>The genome of Prunus mume.</title>
        <authorList>
            <person name="Zhang Q."/>
            <person name="Chen W."/>
            <person name="Sun L."/>
            <person name="Zhao F."/>
            <person name="Huang B."/>
            <person name="Yang W."/>
            <person name="Tao Y."/>
            <person name="Wang J."/>
            <person name="Yuan Z."/>
            <person name="Fan G."/>
            <person name="Xing Z."/>
            <person name="Han C."/>
            <person name="Pan H."/>
            <person name="Zhong X."/>
            <person name="Shi W."/>
            <person name="Liang X."/>
            <person name="Du D."/>
            <person name="Sun F."/>
            <person name="Xu Z."/>
            <person name="Hao R."/>
            <person name="Lv T."/>
            <person name="Lv Y."/>
            <person name="Zheng Z."/>
            <person name="Sun M."/>
            <person name="Luo L."/>
            <person name="Cai M."/>
            <person name="Gao Y."/>
            <person name="Wang J."/>
            <person name="Yin Y."/>
            <person name="Xu X."/>
            <person name="Cheng T."/>
            <person name="Wang J."/>
        </authorList>
    </citation>
    <scope>NUCLEOTIDE SEQUENCE [LARGE SCALE GENOMIC DNA]</scope>
</reference>
<feature type="domain" description="Exocyst complex component EXOC6/Sec15 N-terminal" evidence="7">
    <location>
        <begin position="51"/>
        <end position="220"/>
    </location>
</feature>
<dbReference type="RefSeq" id="XP_016647820.1">
    <property type="nucleotide sequence ID" value="XM_016792334.1"/>
</dbReference>
<keyword evidence="2 5" id="KW-0813">Transport</keyword>
<accession>A0ABM0N9U6</accession>
<evidence type="ECO:0000256" key="1">
    <source>
        <dbReference type="ARBA" id="ARBA00007944"/>
    </source>
</evidence>
<reference evidence="9 10" key="3">
    <citation type="submission" date="2025-05" db="UniProtKB">
        <authorList>
            <consortium name="RefSeq"/>
        </authorList>
    </citation>
    <scope>IDENTIFICATION</scope>
</reference>
<evidence type="ECO:0000259" key="6">
    <source>
        <dbReference type="Pfam" id="PF04091"/>
    </source>
</evidence>
<evidence type="ECO:0000313" key="11">
    <source>
        <dbReference type="RefSeq" id="XP_016647819.1"/>
    </source>
</evidence>
<dbReference type="InterPro" id="IPR048359">
    <property type="entry name" value="EXOC6_Sec15_N"/>
</dbReference>
<feature type="domain" description="Exocyst complex subunit EXOC6/Sec15 C-terminal" evidence="6">
    <location>
        <begin position="398"/>
        <end position="752"/>
    </location>
</feature>